<dbReference type="Pfam" id="PF02525">
    <property type="entry name" value="Flavodoxin_2"/>
    <property type="match status" value="1"/>
</dbReference>
<comment type="catalytic activity">
    <reaction evidence="5">
        <text>N,N-dimethyl-1,4-phenylenediamine + anthranilate + 2 NAD(+) = 2-(4-dimethylaminophenyl)diazenylbenzoate + 2 NADH + 2 H(+)</text>
        <dbReference type="Rhea" id="RHEA:55872"/>
        <dbReference type="ChEBI" id="CHEBI:15378"/>
        <dbReference type="ChEBI" id="CHEBI:15783"/>
        <dbReference type="ChEBI" id="CHEBI:16567"/>
        <dbReference type="ChEBI" id="CHEBI:57540"/>
        <dbReference type="ChEBI" id="CHEBI:57945"/>
        <dbReference type="ChEBI" id="CHEBI:71579"/>
        <dbReference type="EC" id="1.7.1.17"/>
    </reaction>
    <physiologicalReaction direction="right-to-left" evidence="5">
        <dbReference type="Rhea" id="RHEA:55874"/>
    </physiologicalReaction>
</comment>
<sequence length="203" mass="21249">MNLLHVDSSILGGNSVSRTLSAAAVERLRAASPDVSVTYRDLAASPIPHLSGAYLAGQSPDVQHDQAMQEDLALGGKVLDEFLAADTVVIGVALYNFTIPSQLKAWIDRILVAGKTFRYGANGAEGLAGDKRVILAVSRGGFYGSGTPHQSFEHAETYLRSAFAFIGVANPEVVVAEGVARGLDQREASVAKALDEIGGLKAA</sequence>
<dbReference type="PANTHER" id="PTHR43741:SF4">
    <property type="entry name" value="FMN-DEPENDENT NADH:QUINONE OXIDOREDUCTASE"/>
    <property type="match status" value="1"/>
</dbReference>
<dbReference type="AlphaFoldDB" id="A0A7V7PRA8"/>
<evidence type="ECO:0000256" key="6">
    <source>
        <dbReference type="HAMAP-Rule" id="MF_01216"/>
    </source>
</evidence>
<evidence type="ECO:0000256" key="5">
    <source>
        <dbReference type="ARBA" id="ARBA00048542"/>
    </source>
</evidence>
<name>A0A7V7PRA8_9HYPH</name>
<dbReference type="GO" id="GO:0010181">
    <property type="term" value="F:FMN binding"/>
    <property type="evidence" value="ECO:0007669"/>
    <property type="project" value="UniProtKB-UniRule"/>
</dbReference>
<dbReference type="RefSeq" id="WP_150968441.1">
    <property type="nucleotide sequence ID" value="NZ_VZDO01000003.1"/>
</dbReference>
<dbReference type="GO" id="GO:0009055">
    <property type="term" value="F:electron transfer activity"/>
    <property type="evidence" value="ECO:0007669"/>
    <property type="project" value="UniProtKB-UniRule"/>
</dbReference>
<proteinExistence type="inferred from homology"/>
<comment type="caution">
    <text evidence="8">The sequence shown here is derived from an EMBL/GenBank/DDBJ whole genome shotgun (WGS) entry which is preliminary data.</text>
</comment>
<keyword evidence="3 6" id="KW-0560">Oxidoreductase</keyword>
<comment type="function">
    <text evidence="6">Quinone reductase that provides resistance to thiol-specific stress caused by electrophilic quinones.</text>
</comment>
<organism evidence="8 9">
    <name type="scientific">Plantimonas leprariae</name>
    <dbReference type="NCBI Taxonomy" id="2615207"/>
    <lineage>
        <taxon>Bacteria</taxon>
        <taxon>Pseudomonadati</taxon>
        <taxon>Pseudomonadota</taxon>
        <taxon>Alphaproteobacteria</taxon>
        <taxon>Hyphomicrobiales</taxon>
        <taxon>Aurantimonadaceae</taxon>
        <taxon>Plantimonas</taxon>
    </lineage>
</organism>
<dbReference type="InterPro" id="IPR050104">
    <property type="entry name" value="FMN-dep_NADH:Q_OxRdtase_AzoR1"/>
</dbReference>
<dbReference type="PANTHER" id="PTHR43741">
    <property type="entry name" value="FMN-DEPENDENT NADH-AZOREDUCTASE 1"/>
    <property type="match status" value="1"/>
</dbReference>
<dbReference type="EC" id="1.7.1.17" evidence="6"/>
<feature type="domain" description="Flavodoxin-like fold" evidence="7">
    <location>
        <begin position="1"/>
        <end position="197"/>
    </location>
</feature>
<keyword evidence="4 6" id="KW-0520">NAD</keyword>
<comment type="function">
    <text evidence="6">Also exhibits azoreductase activity. Catalyzes the reductive cleavage of the azo bond in aromatic azo compounds to the corresponding amines.</text>
</comment>
<dbReference type="EC" id="1.6.5.-" evidence="6"/>
<evidence type="ECO:0000256" key="2">
    <source>
        <dbReference type="ARBA" id="ARBA00022643"/>
    </source>
</evidence>
<dbReference type="HAMAP" id="MF_01216">
    <property type="entry name" value="Azoreductase_type1"/>
    <property type="match status" value="1"/>
</dbReference>
<keyword evidence="1 6" id="KW-0285">Flavoprotein</keyword>
<accession>A0A7V7PRA8</accession>
<dbReference type="InterPro" id="IPR003680">
    <property type="entry name" value="Flavodoxin_fold"/>
</dbReference>
<keyword evidence="2 6" id="KW-0288">FMN</keyword>
<evidence type="ECO:0000256" key="4">
    <source>
        <dbReference type="ARBA" id="ARBA00023027"/>
    </source>
</evidence>
<comment type="subunit">
    <text evidence="6">Homodimer.</text>
</comment>
<evidence type="ECO:0000256" key="1">
    <source>
        <dbReference type="ARBA" id="ARBA00022630"/>
    </source>
</evidence>
<dbReference type="InterPro" id="IPR029039">
    <property type="entry name" value="Flavoprotein-like_sf"/>
</dbReference>
<reference evidence="8 9" key="1">
    <citation type="submission" date="2019-09" db="EMBL/GenBank/DDBJ databases">
        <title>YIM 132180 draft genome.</title>
        <authorList>
            <person name="Zhang K."/>
        </authorList>
    </citation>
    <scope>NUCLEOTIDE SEQUENCE [LARGE SCALE GENOMIC DNA]</scope>
    <source>
        <strain evidence="8 9">YIM 132180</strain>
    </source>
</reference>
<comment type="cofactor">
    <cofactor evidence="6">
        <name>FMN</name>
        <dbReference type="ChEBI" id="CHEBI:58210"/>
    </cofactor>
    <text evidence="6">Binds 1 FMN per subunit.</text>
</comment>
<dbReference type="GO" id="GO:0016652">
    <property type="term" value="F:oxidoreductase activity, acting on NAD(P)H as acceptor"/>
    <property type="evidence" value="ECO:0007669"/>
    <property type="project" value="UniProtKB-UniRule"/>
</dbReference>
<evidence type="ECO:0000256" key="3">
    <source>
        <dbReference type="ARBA" id="ARBA00023002"/>
    </source>
</evidence>
<evidence type="ECO:0000313" key="8">
    <source>
        <dbReference type="EMBL" id="KAB0681245.1"/>
    </source>
</evidence>
<dbReference type="EMBL" id="VZDO01000003">
    <property type="protein sequence ID" value="KAB0681245.1"/>
    <property type="molecule type" value="Genomic_DNA"/>
</dbReference>
<dbReference type="Proteomes" id="UP000432089">
    <property type="component" value="Unassembled WGS sequence"/>
</dbReference>
<feature type="binding site" evidence="6">
    <location>
        <begin position="15"/>
        <end position="17"/>
    </location>
    <ligand>
        <name>FMN</name>
        <dbReference type="ChEBI" id="CHEBI:58210"/>
    </ligand>
</feature>
<evidence type="ECO:0000313" key="9">
    <source>
        <dbReference type="Proteomes" id="UP000432089"/>
    </source>
</evidence>
<protein>
    <recommendedName>
        <fullName evidence="6">FMN dependent NADH:quinone oxidoreductase</fullName>
        <ecNumber evidence="6">1.6.5.-</ecNumber>
    </recommendedName>
    <alternativeName>
        <fullName evidence="6">Azo-dye reductase</fullName>
    </alternativeName>
    <alternativeName>
        <fullName evidence="6">FMN-dependent NADH-azo compound oxidoreductase</fullName>
    </alternativeName>
    <alternativeName>
        <fullName evidence="6">FMN-dependent NADH-azoreductase</fullName>
        <ecNumber evidence="6">1.7.1.17</ecNumber>
    </alternativeName>
</protein>
<dbReference type="Gene3D" id="3.40.50.360">
    <property type="match status" value="1"/>
</dbReference>
<comment type="caution">
    <text evidence="6">Lacks conserved residue(s) required for the propagation of feature annotation.</text>
</comment>
<feature type="binding site" evidence="6">
    <location>
        <position position="9"/>
    </location>
    <ligand>
        <name>FMN</name>
        <dbReference type="ChEBI" id="CHEBI:58210"/>
    </ligand>
</feature>
<gene>
    <name evidence="6" type="primary">azoR</name>
    <name evidence="8" type="ORF">F6X38_04950</name>
</gene>
<dbReference type="InterPro" id="IPR023048">
    <property type="entry name" value="NADH:quinone_OxRdtase_FMN_depd"/>
</dbReference>
<comment type="similarity">
    <text evidence="6">Belongs to the azoreductase type 1 family.</text>
</comment>
<dbReference type="GO" id="GO:0016655">
    <property type="term" value="F:oxidoreductase activity, acting on NAD(P)H, quinone or similar compound as acceptor"/>
    <property type="evidence" value="ECO:0007669"/>
    <property type="project" value="InterPro"/>
</dbReference>
<keyword evidence="9" id="KW-1185">Reference proteome</keyword>
<evidence type="ECO:0000259" key="7">
    <source>
        <dbReference type="Pfam" id="PF02525"/>
    </source>
</evidence>
<comment type="catalytic activity">
    <reaction evidence="6">
        <text>2 a quinone + NADH + H(+) = 2 a 1,4-benzosemiquinone + NAD(+)</text>
        <dbReference type="Rhea" id="RHEA:65952"/>
        <dbReference type="ChEBI" id="CHEBI:15378"/>
        <dbReference type="ChEBI" id="CHEBI:57540"/>
        <dbReference type="ChEBI" id="CHEBI:57945"/>
        <dbReference type="ChEBI" id="CHEBI:132124"/>
        <dbReference type="ChEBI" id="CHEBI:134225"/>
    </reaction>
</comment>
<dbReference type="SUPFAM" id="SSF52218">
    <property type="entry name" value="Flavoproteins"/>
    <property type="match status" value="1"/>
</dbReference>
<feature type="binding site" evidence="6">
    <location>
        <begin position="138"/>
        <end position="141"/>
    </location>
    <ligand>
        <name>FMN</name>
        <dbReference type="ChEBI" id="CHEBI:58210"/>
    </ligand>
</feature>